<keyword evidence="3" id="KW-1185">Reference proteome</keyword>
<name>A0A8W8LGT6_MAGGI</name>
<evidence type="ECO:0008006" key="4">
    <source>
        <dbReference type="Google" id="ProtNLM"/>
    </source>
</evidence>
<sequence length="175" mass="20140">ILKVKLKGYFSYFSGKMNNRGYNRSPRGYSPYNAANRSYGTLPNQSPSHQMAWGAPAQSPQMNFSYSNRRPSMSPRHQQYSPRHHDYKNNFTPSHHRMSSPNEHHFRTPNSDYIPFSSPNSGGNRGRGSGRKSYKTFQNPRKDKSCNPGGSQNIEDYFQPEMLQDPWKFCTPVPV</sequence>
<proteinExistence type="predicted"/>
<feature type="region of interest" description="Disordered" evidence="1">
    <location>
        <begin position="90"/>
        <end position="152"/>
    </location>
</feature>
<evidence type="ECO:0000256" key="1">
    <source>
        <dbReference type="SAM" id="MobiDB-lite"/>
    </source>
</evidence>
<evidence type="ECO:0000313" key="3">
    <source>
        <dbReference type="Proteomes" id="UP000005408"/>
    </source>
</evidence>
<accession>A0A8W8LGT6</accession>
<dbReference type="EnsemblMetazoa" id="G27976.11">
    <property type="protein sequence ID" value="G27976.11:cds"/>
    <property type="gene ID" value="G27976"/>
</dbReference>
<evidence type="ECO:0000313" key="2">
    <source>
        <dbReference type="EnsemblMetazoa" id="G27976.11:cds"/>
    </source>
</evidence>
<organism evidence="2 3">
    <name type="scientific">Magallana gigas</name>
    <name type="common">Pacific oyster</name>
    <name type="synonym">Crassostrea gigas</name>
    <dbReference type="NCBI Taxonomy" id="29159"/>
    <lineage>
        <taxon>Eukaryota</taxon>
        <taxon>Metazoa</taxon>
        <taxon>Spiralia</taxon>
        <taxon>Lophotrochozoa</taxon>
        <taxon>Mollusca</taxon>
        <taxon>Bivalvia</taxon>
        <taxon>Autobranchia</taxon>
        <taxon>Pteriomorphia</taxon>
        <taxon>Ostreida</taxon>
        <taxon>Ostreoidea</taxon>
        <taxon>Ostreidae</taxon>
        <taxon>Magallana</taxon>
    </lineage>
</organism>
<dbReference type="AlphaFoldDB" id="A0A8W8LGT6"/>
<protein>
    <recommendedName>
        <fullName evidence="4">M-phase-specific PLK1-interacting protein</fullName>
    </recommendedName>
</protein>
<reference evidence="2" key="1">
    <citation type="submission" date="2022-08" db="UniProtKB">
        <authorList>
            <consortium name="EnsemblMetazoa"/>
        </authorList>
    </citation>
    <scope>IDENTIFICATION</scope>
    <source>
        <strain evidence="2">05x7-T-G4-1.051#20</strain>
    </source>
</reference>
<dbReference type="Proteomes" id="UP000005408">
    <property type="component" value="Unassembled WGS sequence"/>
</dbReference>